<keyword evidence="3" id="KW-1185">Reference proteome</keyword>
<evidence type="ECO:0000256" key="1">
    <source>
        <dbReference type="SAM" id="SignalP"/>
    </source>
</evidence>
<dbReference type="Proteomes" id="UP000501891">
    <property type="component" value="Chromosome"/>
</dbReference>
<organism evidence="2 3">
    <name type="scientific">Aerophototrophica crusticola</name>
    <dbReference type="NCBI Taxonomy" id="1709002"/>
    <lineage>
        <taxon>Bacteria</taxon>
        <taxon>Pseudomonadati</taxon>
        <taxon>Pseudomonadota</taxon>
        <taxon>Alphaproteobacteria</taxon>
        <taxon>Rhodospirillales</taxon>
        <taxon>Rhodospirillaceae</taxon>
        <taxon>Aerophototrophica</taxon>
    </lineage>
</organism>
<dbReference type="Gene3D" id="3.40.33.10">
    <property type="entry name" value="CAP"/>
    <property type="match status" value="1"/>
</dbReference>
<sequence>MRLAPLAMLALLLGTPALAQMGGLPPSVAATSPEGALYGLVLEERQRVGVAGLTRHPLLDAVAAEQARALALGGGRPDGNAVQAALHRQRYIPMQDAVLAARAGDDPLQVLDILVRDPETGFALTNPVFQEIGLARAPNPRTQGPNDAQVWVLVLAKPLRAAPEQ</sequence>
<evidence type="ECO:0000313" key="2">
    <source>
        <dbReference type="EMBL" id="QJE73416.1"/>
    </source>
</evidence>
<dbReference type="KEGG" id="acru:HHL28_10220"/>
<feature type="signal peptide" evidence="1">
    <location>
        <begin position="1"/>
        <end position="19"/>
    </location>
</feature>
<evidence type="ECO:0000313" key="3">
    <source>
        <dbReference type="Proteomes" id="UP000501891"/>
    </source>
</evidence>
<dbReference type="AlphaFoldDB" id="A0A858R8S8"/>
<keyword evidence="1" id="KW-0732">Signal</keyword>
<gene>
    <name evidence="2" type="ORF">HHL28_10220</name>
</gene>
<accession>A0A858R8S8</accession>
<protein>
    <submittedName>
        <fullName evidence="2">CAP domain-containing protein</fullName>
    </submittedName>
</protein>
<name>A0A858R8S8_9PROT</name>
<dbReference type="InterPro" id="IPR035940">
    <property type="entry name" value="CAP_sf"/>
</dbReference>
<feature type="chain" id="PRO_5032913201" evidence="1">
    <location>
        <begin position="20"/>
        <end position="165"/>
    </location>
</feature>
<dbReference type="EMBL" id="CP051775">
    <property type="protein sequence ID" value="QJE73416.1"/>
    <property type="molecule type" value="Genomic_DNA"/>
</dbReference>
<proteinExistence type="predicted"/>
<reference evidence="2" key="1">
    <citation type="submission" date="2020-04" db="EMBL/GenBank/DDBJ databases">
        <title>A desert anoxygenic phototrophic bacterium fixes CO2 using RubisCO under aerobic conditions.</title>
        <authorList>
            <person name="Tang K."/>
        </authorList>
    </citation>
    <scope>NUCLEOTIDE SEQUENCE [LARGE SCALE GENOMIC DNA]</scope>
    <source>
        <strain evidence="2">MIMtkB3</strain>
    </source>
</reference>